<evidence type="ECO:0000256" key="1">
    <source>
        <dbReference type="ARBA" id="ARBA00004555"/>
    </source>
</evidence>
<sequence>MFSPTAFPNGAILYDFITHVPPPSHVALSPFDLYREPLAVIALADGREMGDAVFSKRHSMNGPGPTMVEKNIRALYQELEELRDNFPKVLVHRILIFDCVPGDVPIPEGMTALPPADEYAGTALKAEVCDISSILLAEMMTLAKSFEAMTAIESPGLARQKDGPDGTSEFSRRTSPFPMAKHLQRSNSMAAFEDRNLNRSSMPTIPNRPRMNSSNSTPARPSTPVHGSGSSHPLGHDGPASVPGTVTSSPTHKATKPDAAEEHHERSLRDRVFVQGFGPGGANERLRLKKKGRLAVVIGSMYLQAGRWGDSLKELSDGAAAARSLNDHIWHAKALELILVNLLLLGWSGLEFQVPTVCLQNNDKTSLMTFTGLGSEVADPRQPKHIGHLQSLLTELLEKIISSYSRLSAENLPPLPLSERIIGFSKIQAALHICDGKLSRQCFDMIVMGKRADRDLTTTPRLLVNPTRQSILAFLFRAFPSVQTELLTTVDRVSILSGIASVLGPLGYHRKKAMVIRELVSVLIGGLVEARTRGAAEAGVHPAAGLISLIPGDPRSNGAMALDLSEGDVEQGIEAFLELLCKSYGIVGFDHARPRRQSLIHGFDDSDEAVIARIRSQLATRFFGFTSIKLNILRACINFSEALPDFNGVLKFSSDLMRTAGSGVAPGPRHEDAAPLIHRDEQIRLATNISRTSGLVQRIGMTHLTAEFWDEFLVREVRLEPLPSTRIPVPHARHFLPGATAARTSQDVNPFIYNPFLKEADDTAAAHLVADELARFKVTLQNTYDIELDIESIRLETEGVEFEALKESAVVGPYRTQVLRLQGRPKEEGFITITGAIIKIRGCRERRFAIFPKPFSPHREEKIKVRGVASMLGAGRTENFAQFSLEPYSLDLNVTRPQPLLTVKSTTLPQSSVMILEGERQTFSVTLQNQSPTPVDFMLFSFKDSTQEPLQAALSSRDATPVELYEYELILMKKQALRLPQNDQGRSIAAHGEATFEFEILGKPGLTQATIQVDYTHLGVPRDEVTEQFYTRQLSVEMTVTVNASVELIRIDTMPMRGLMPQPLRDRLGGPDAAVPDEHCLLSLDLRNAWPSQVTVQLESRDGISVEEDILPGKTSRVIIPIKRIYLEDPHASIPSLNPRSRQFVLSTSKVSPDMERAHREAFWYREKILESLRTTWRTTSVPKKSGAIELRNMRLTTRMIDIIKIPEVEIDVFMESPPNNNDNNDDDDDNNNNNNNNDGSQEPRRTAYVDEFMQIRVHITNRTKKAILPLVRLVPSLCHRTINIALDHTRKFAWNGTLQQLLPELAGNSAMDFTIGVTALCRGKFEITASVEEVRLRGAENDEQGGDGKRWTDRGAEEEEEEDSKVNDDGGGRGGETGGEKEMEEEENEKAKQEEEEEDLGHPRPEDIQKMMDAALGVKERRMWHSRQPCILTVKDRE</sequence>
<dbReference type="GO" id="GO:0005802">
    <property type="term" value="C:trans-Golgi network"/>
    <property type="evidence" value="ECO:0007669"/>
    <property type="project" value="TreeGrafter"/>
</dbReference>
<accession>A0A0M8MYH7</accession>
<feature type="region of interest" description="Disordered" evidence="3">
    <location>
        <begin position="1339"/>
        <end position="1415"/>
    </location>
</feature>
<reference evidence="9 10" key="1">
    <citation type="submission" date="2015-07" db="EMBL/GenBank/DDBJ databases">
        <title>The genome of the fungus Escovopsis weberi, a specialized disease agent of ant agriculture.</title>
        <authorList>
            <person name="de Man T.J."/>
            <person name="Stajich J.E."/>
            <person name="Kubicek C.P."/>
            <person name="Chenthamara K."/>
            <person name="Atanasova L."/>
            <person name="Druzhinina I.S."/>
            <person name="Birnbaum S."/>
            <person name="Barribeau S.M."/>
            <person name="Teiling C."/>
            <person name="Suen G."/>
            <person name="Currie C."/>
            <person name="Gerardo N.M."/>
        </authorList>
    </citation>
    <scope>NUCLEOTIDE SEQUENCE [LARGE SCALE GENOMIC DNA]</scope>
</reference>
<dbReference type="InterPro" id="IPR058563">
    <property type="entry name" value="Trs120_TRAPPC9_N"/>
</dbReference>
<feature type="compositionally biased region" description="Basic and acidic residues" evidence="3">
    <location>
        <begin position="1339"/>
        <end position="1356"/>
    </location>
</feature>
<dbReference type="Pfam" id="PF26282">
    <property type="entry name" value="Ig_TRAPPC9-Trs120_3rd"/>
    <property type="match status" value="1"/>
</dbReference>
<evidence type="ECO:0000259" key="7">
    <source>
        <dbReference type="Pfam" id="PF26282"/>
    </source>
</evidence>
<keyword evidence="2" id="KW-0333">Golgi apparatus</keyword>
<feature type="compositionally biased region" description="Basic and acidic residues" evidence="3">
    <location>
        <begin position="1401"/>
        <end position="1411"/>
    </location>
</feature>
<dbReference type="Pfam" id="PF26251">
    <property type="entry name" value="TPR_TRAPPC9-Trs120"/>
    <property type="match status" value="1"/>
</dbReference>
<proteinExistence type="predicted"/>
<feature type="domain" description="Trs120/TRAPPC9 third Ig-like" evidence="7">
    <location>
        <begin position="1046"/>
        <end position="1205"/>
    </location>
</feature>
<feature type="region of interest" description="Disordered" evidence="3">
    <location>
        <begin position="1215"/>
        <end position="1246"/>
    </location>
</feature>
<feature type="compositionally biased region" description="Acidic residues" evidence="3">
    <location>
        <begin position="1383"/>
        <end position="1400"/>
    </location>
</feature>
<gene>
    <name evidence="9" type="ORF">ESCO_006752</name>
</gene>
<dbReference type="STRING" id="150374.A0A0M8MYH7"/>
<dbReference type="InterPro" id="IPR013935">
    <property type="entry name" value="Trs120_TRAPPC9"/>
</dbReference>
<evidence type="ECO:0000256" key="2">
    <source>
        <dbReference type="ARBA" id="ARBA00023034"/>
    </source>
</evidence>
<dbReference type="Proteomes" id="UP000053831">
    <property type="component" value="Unassembled WGS sequence"/>
</dbReference>
<keyword evidence="10" id="KW-1185">Reference proteome</keyword>
<feature type="domain" description="Trs120/TRAPPC9 N-terminal" evidence="4">
    <location>
        <begin position="1"/>
        <end position="358"/>
    </location>
</feature>
<evidence type="ECO:0000259" key="4">
    <source>
        <dbReference type="Pfam" id="PF08626"/>
    </source>
</evidence>
<feature type="domain" description="Trs120/TRAPPC9 TPR region" evidence="5">
    <location>
        <begin position="389"/>
        <end position="700"/>
    </location>
</feature>
<evidence type="ECO:0000256" key="3">
    <source>
        <dbReference type="SAM" id="MobiDB-lite"/>
    </source>
</evidence>
<dbReference type="InterPro" id="IPR058564">
    <property type="entry name" value="TPR_TRAPPC9_Trs120"/>
</dbReference>
<dbReference type="InterPro" id="IPR058567">
    <property type="entry name" value="Ig_TRAPPC9_Trs120_3rd"/>
</dbReference>
<name>A0A0M8MYH7_ESCWE</name>
<dbReference type="Pfam" id="PF26254">
    <property type="entry name" value="Ig_TRAPPC9-Trs120_1st"/>
    <property type="match status" value="1"/>
</dbReference>
<dbReference type="EMBL" id="LGSR01000011">
    <property type="protein sequence ID" value="KOS21358.1"/>
    <property type="molecule type" value="Genomic_DNA"/>
</dbReference>
<comment type="subcellular location">
    <subcellularLocation>
        <location evidence="1">Golgi apparatus</location>
    </subcellularLocation>
</comment>
<dbReference type="Pfam" id="PF26283">
    <property type="entry name" value="Ig_TRAPPC9-Trs120_4th"/>
    <property type="match status" value="1"/>
</dbReference>
<dbReference type="Pfam" id="PF26280">
    <property type="entry name" value="Ig_TRAPPC9-Trs120_2nd"/>
    <property type="match status" value="1"/>
</dbReference>
<dbReference type="PANTHER" id="PTHR21512:SF5">
    <property type="entry name" value="TRAFFICKING PROTEIN PARTICLE COMPLEX SUBUNIT 9"/>
    <property type="match status" value="1"/>
</dbReference>
<evidence type="ECO:0000259" key="8">
    <source>
        <dbReference type="Pfam" id="PF26283"/>
    </source>
</evidence>
<dbReference type="OrthoDB" id="27962at2759"/>
<dbReference type="InterPro" id="IPR058568">
    <property type="entry name" value="Ig_TRAPPC9_Trs120_4th"/>
</dbReference>
<feature type="region of interest" description="Disordered" evidence="3">
    <location>
        <begin position="155"/>
        <end position="269"/>
    </location>
</feature>
<protein>
    <submittedName>
        <fullName evidence="9">Transport protein particle subunit</fullName>
    </submittedName>
</protein>
<evidence type="ECO:0000313" key="9">
    <source>
        <dbReference type="EMBL" id="KOS21358.1"/>
    </source>
</evidence>
<organism evidence="9 10">
    <name type="scientific">Escovopsis weberi</name>
    <dbReference type="NCBI Taxonomy" id="150374"/>
    <lineage>
        <taxon>Eukaryota</taxon>
        <taxon>Fungi</taxon>
        <taxon>Dikarya</taxon>
        <taxon>Ascomycota</taxon>
        <taxon>Pezizomycotina</taxon>
        <taxon>Sordariomycetes</taxon>
        <taxon>Hypocreomycetidae</taxon>
        <taxon>Hypocreales</taxon>
        <taxon>Hypocreaceae</taxon>
        <taxon>Escovopsis</taxon>
    </lineage>
</organism>
<feature type="domain" description="Trs120/TRAPPC9 fourth Ig-like" evidence="8">
    <location>
        <begin position="1232"/>
        <end position="1435"/>
    </location>
</feature>
<dbReference type="InterPro" id="IPR058565">
    <property type="entry name" value="Ig_TRAPPC9_Trs120_1st"/>
</dbReference>
<evidence type="ECO:0000259" key="5">
    <source>
        <dbReference type="Pfam" id="PF26251"/>
    </source>
</evidence>
<dbReference type="PANTHER" id="PTHR21512">
    <property type="entry name" value="TRAFFICKING PROTEIN PARTICLE COMPLEX SUBUNIT 9"/>
    <property type="match status" value="1"/>
</dbReference>
<dbReference type="Pfam" id="PF08626">
    <property type="entry name" value="TRAPPC9-Trs120"/>
    <property type="match status" value="1"/>
</dbReference>
<feature type="domain" description="Trs120/TRAPPC9 first Ig-like" evidence="6">
    <location>
        <begin position="714"/>
        <end position="872"/>
    </location>
</feature>
<evidence type="ECO:0000313" key="10">
    <source>
        <dbReference type="Proteomes" id="UP000053831"/>
    </source>
</evidence>
<feature type="compositionally biased region" description="Polar residues" evidence="3">
    <location>
        <begin position="198"/>
        <end position="220"/>
    </location>
</feature>
<evidence type="ECO:0000259" key="6">
    <source>
        <dbReference type="Pfam" id="PF26254"/>
    </source>
</evidence>
<comment type="caution">
    <text evidence="9">The sequence shown here is derived from an EMBL/GenBank/DDBJ whole genome shotgun (WGS) entry which is preliminary data.</text>
</comment>
<feature type="compositionally biased region" description="Basic and acidic residues" evidence="3">
    <location>
        <begin position="255"/>
        <end position="269"/>
    </location>
</feature>